<dbReference type="EMBL" id="AGBW02007944">
    <property type="protein sequence ID" value="OWR54404.1"/>
    <property type="molecule type" value="Genomic_DNA"/>
</dbReference>
<evidence type="ECO:0000256" key="9">
    <source>
        <dbReference type="ARBA" id="ARBA00023022"/>
    </source>
</evidence>
<dbReference type="GO" id="GO:0005576">
    <property type="term" value="C:extracellular region"/>
    <property type="evidence" value="ECO:0007669"/>
    <property type="project" value="UniProtKB-SubCell"/>
</dbReference>
<evidence type="ECO:0000256" key="6">
    <source>
        <dbReference type="ARBA" id="ARBA00022685"/>
    </source>
</evidence>
<keyword evidence="9" id="KW-0044">Antibiotic</keyword>
<dbReference type="KEGG" id="dpl:KGM_213996"/>
<evidence type="ECO:0000256" key="7">
    <source>
        <dbReference type="ARBA" id="ARBA00022729"/>
    </source>
</evidence>
<dbReference type="Pfam" id="PF03768">
    <property type="entry name" value="Attacin_N"/>
    <property type="match status" value="1"/>
</dbReference>
<name>A0A212FKY7_DANPL</name>
<dbReference type="InterPro" id="IPR005520">
    <property type="entry name" value="Attacin_N"/>
</dbReference>
<protein>
    <submittedName>
        <fullName evidence="10">Attacin</fullName>
    </submittedName>
</protein>
<keyword evidence="8" id="KW-0391">Immunity</keyword>
<dbReference type="AlphaFoldDB" id="A0A212FKY7"/>
<evidence type="ECO:0000256" key="3">
    <source>
        <dbReference type="ARBA" id="ARBA00022525"/>
    </source>
</evidence>
<keyword evidence="5" id="KW-0399">Innate immunity</keyword>
<reference evidence="10 11" key="1">
    <citation type="journal article" date="2011" name="Cell">
        <title>The monarch butterfly genome yields insights into long-distance migration.</title>
        <authorList>
            <person name="Zhan S."/>
            <person name="Merlin C."/>
            <person name="Boore J.L."/>
            <person name="Reppert S.M."/>
        </authorList>
    </citation>
    <scope>NUCLEOTIDE SEQUENCE [LARGE SCALE GENOMIC DNA]</scope>
    <source>
        <strain evidence="10">F-2</strain>
    </source>
</reference>
<keyword evidence="4" id="KW-0929">Antimicrobial</keyword>
<dbReference type="FunCoup" id="A0A212FKY7">
    <property type="interactions" value="32"/>
</dbReference>
<evidence type="ECO:0000313" key="10">
    <source>
        <dbReference type="EMBL" id="OWR54404.1"/>
    </source>
</evidence>
<comment type="similarity">
    <text evidence="2">Belongs to the attacin/sarcotoxin-2 family.</text>
</comment>
<organism evidence="10 11">
    <name type="scientific">Danaus plexippus plexippus</name>
    <dbReference type="NCBI Taxonomy" id="278856"/>
    <lineage>
        <taxon>Eukaryota</taxon>
        <taxon>Metazoa</taxon>
        <taxon>Ecdysozoa</taxon>
        <taxon>Arthropoda</taxon>
        <taxon>Hexapoda</taxon>
        <taxon>Insecta</taxon>
        <taxon>Pterygota</taxon>
        <taxon>Neoptera</taxon>
        <taxon>Endopterygota</taxon>
        <taxon>Lepidoptera</taxon>
        <taxon>Glossata</taxon>
        <taxon>Ditrysia</taxon>
        <taxon>Papilionoidea</taxon>
        <taxon>Nymphalidae</taxon>
        <taxon>Danainae</taxon>
        <taxon>Danaini</taxon>
        <taxon>Danaina</taxon>
        <taxon>Danaus</taxon>
        <taxon>Danaus</taxon>
    </lineage>
</organism>
<dbReference type="STRING" id="278856.A0A212FKY7"/>
<comment type="subcellular location">
    <subcellularLocation>
        <location evidence="1">Secreted</location>
    </subcellularLocation>
</comment>
<accession>A0A212FKY7</accession>
<dbReference type="GO" id="GO:0042742">
    <property type="term" value="P:defense response to bacterium"/>
    <property type="evidence" value="ECO:0007669"/>
    <property type="project" value="UniProtKB-KW"/>
</dbReference>
<proteinExistence type="inferred from homology"/>
<dbReference type="Pfam" id="PF03769">
    <property type="entry name" value="Attacin_C"/>
    <property type="match status" value="1"/>
</dbReference>
<dbReference type="GO" id="GO:0045087">
    <property type="term" value="P:innate immune response"/>
    <property type="evidence" value="ECO:0007669"/>
    <property type="project" value="UniProtKB-KW"/>
</dbReference>
<sequence length="242" mass="25790">MISKIILITVLAIGANCLYLPYEYSRPIGYVTDFDLEQPIESVHPILIRDRRQVHGVANTNPDGTANIMAKLPLAGNDKNILSAIGSVQGVKPGGSFGAASGGLALDNVNGHGLSLTGKHIPDFGNQLTAAGKMNLLHTDKHDFNANAFATRNLPSNPAIPNFNTYGGGVDYTFNQKVGASLGMAHTPLLQKTDYSAMGNLNLFRNPTSSLDFSAGAAKSVSPFIPNRSWQPTLGLSFSKYF</sequence>
<dbReference type="Proteomes" id="UP000007151">
    <property type="component" value="Unassembled WGS sequence"/>
</dbReference>
<evidence type="ECO:0000256" key="2">
    <source>
        <dbReference type="ARBA" id="ARBA00007550"/>
    </source>
</evidence>
<keyword evidence="6" id="KW-0165">Cleavage on pair of basic residues</keyword>
<dbReference type="InterPro" id="IPR005521">
    <property type="entry name" value="Attacin_C"/>
</dbReference>
<evidence type="ECO:0000256" key="1">
    <source>
        <dbReference type="ARBA" id="ARBA00004613"/>
    </source>
</evidence>
<evidence type="ECO:0000256" key="4">
    <source>
        <dbReference type="ARBA" id="ARBA00022529"/>
    </source>
</evidence>
<gene>
    <name evidence="10" type="ORF">KGM_213996</name>
</gene>
<keyword evidence="3" id="KW-0964">Secreted</keyword>
<evidence type="ECO:0000256" key="8">
    <source>
        <dbReference type="ARBA" id="ARBA00022859"/>
    </source>
</evidence>
<comment type="caution">
    <text evidence="10">The sequence shown here is derived from an EMBL/GenBank/DDBJ whole genome shotgun (WGS) entry which is preliminary data.</text>
</comment>
<keyword evidence="11" id="KW-1185">Reference proteome</keyword>
<dbReference type="OrthoDB" id="7441167at2759"/>
<keyword evidence="7" id="KW-0732">Signal</keyword>
<evidence type="ECO:0000313" key="11">
    <source>
        <dbReference type="Proteomes" id="UP000007151"/>
    </source>
</evidence>
<evidence type="ECO:0000256" key="5">
    <source>
        <dbReference type="ARBA" id="ARBA00022588"/>
    </source>
</evidence>